<evidence type="ECO:0000259" key="3">
    <source>
        <dbReference type="Pfam" id="PF23598"/>
    </source>
</evidence>
<dbReference type="InterPro" id="IPR055414">
    <property type="entry name" value="LRR_R13L4/SHOC2-like"/>
</dbReference>
<keyword evidence="1" id="KW-0677">Repeat</keyword>
<name>A0A0E0HXK7_ORYNI</name>
<reference evidence="4" key="1">
    <citation type="submission" date="2015-04" db="UniProtKB">
        <authorList>
            <consortium name="EnsemblPlants"/>
        </authorList>
    </citation>
    <scope>IDENTIFICATION</scope>
    <source>
        <strain evidence="4">SL10</strain>
    </source>
</reference>
<feature type="compositionally biased region" description="Pro residues" evidence="2">
    <location>
        <begin position="33"/>
        <end position="46"/>
    </location>
</feature>
<dbReference type="PANTHER" id="PTHR47186:SF3">
    <property type="entry name" value="OS09G0267800 PROTEIN"/>
    <property type="match status" value="1"/>
</dbReference>
<feature type="compositionally biased region" description="Low complexity" evidence="2">
    <location>
        <begin position="21"/>
        <end position="32"/>
    </location>
</feature>
<evidence type="ECO:0000256" key="2">
    <source>
        <dbReference type="SAM" id="MobiDB-lite"/>
    </source>
</evidence>
<dbReference type="EnsemblPlants" id="ONIVA07G04400.1">
    <property type="protein sequence ID" value="ONIVA07G04400.1"/>
    <property type="gene ID" value="ONIVA07G04400"/>
</dbReference>
<dbReference type="SUPFAM" id="SSF52058">
    <property type="entry name" value="L domain-like"/>
    <property type="match status" value="1"/>
</dbReference>
<evidence type="ECO:0000313" key="5">
    <source>
        <dbReference type="Proteomes" id="UP000006591"/>
    </source>
</evidence>
<dbReference type="Proteomes" id="UP000006591">
    <property type="component" value="Chromosome 7"/>
</dbReference>
<feature type="region of interest" description="Disordered" evidence="2">
    <location>
        <begin position="13"/>
        <end position="46"/>
    </location>
</feature>
<dbReference type="AlphaFoldDB" id="A0A0E0HXK7"/>
<evidence type="ECO:0000313" key="4">
    <source>
        <dbReference type="EnsemblPlants" id="ONIVA07G04400.1"/>
    </source>
</evidence>
<dbReference type="Gene3D" id="3.80.10.10">
    <property type="entry name" value="Ribonuclease Inhibitor"/>
    <property type="match status" value="1"/>
</dbReference>
<keyword evidence="5" id="KW-1185">Reference proteome</keyword>
<feature type="domain" description="Disease resistance R13L4/SHOC-2-like LRR" evidence="3">
    <location>
        <begin position="384"/>
        <end position="514"/>
    </location>
</feature>
<proteinExistence type="predicted"/>
<dbReference type="PANTHER" id="PTHR47186">
    <property type="entry name" value="LEUCINE-RICH REPEAT-CONTAINING PROTEIN 57"/>
    <property type="match status" value="1"/>
</dbReference>
<dbReference type="InterPro" id="IPR032675">
    <property type="entry name" value="LRR_dom_sf"/>
</dbReference>
<evidence type="ECO:0000256" key="1">
    <source>
        <dbReference type="ARBA" id="ARBA00022737"/>
    </source>
</evidence>
<sequence length="517" mass="57508">MASCHRRCCTRSCFASPPSPSAASAPSAARGAPSPPTRSSPPRTPPATPLHAALLLAIGVQSFPRFCVDLVDLSGDIVKQLIPKPQSQVGRGMVVSATSDDLVFLDGKEHSIHLLDPTTGSMSALPTTESMSALPHYGDVSTDCSMLLAWFAFGQVASPTGEQIAVSRRGVGGQQRRKVENPPVQLDCFCTDGVVFKGAAYFNFDILQCSPSVLEAGCLPSFDLAMEQWTHWDYHFYVVDLWFLTDSEKGTWSKEYRINVDPSFYGIGDCVKVHPLLVTDEGNVVLWLQMPSEGIVQIYNPVTNTFWDITQTSIYTGVDGWIRDWFLYSDMIYFTLQHLVILRVVEMNEYGRKAKEIPEAQMHDLVREIALTISKKEKIATIWDCPNSDGITNGSQKCQLFYLHYLNFGYTKLKDIPRLIGKLSNLQMLYLNGSVLELPSETTMLTKLHHLLVDVGRFGMSASSNISQLQHLQSLRSIEANSYMVKNIGCLTGMRSLVIMKVLESHNTDLWASIRHL</sequence>
<protein>
    <recommendedName>
        <fullName evidence="3">Disease resistance R13L4/SHOC-2-like LRR domain-containing protein</fullName>
    </recommendedName>
</protein>
<dbReference type="STRING" id="4536.A0A0E0HXK7"/>
<dbReference type="Pfam" id="PF23598">
    <property type="entry name" value="LRR_14"/>
    <property type="match status" value="1"/>
</dbReference>
<dbReference type="HOGENOM" id="CLU_527221_0_0_1"/>
<reference evidence="4" key="2">
    <citation type="submission" date="2018-04" db="EMBL/GenBank/DDBJ databases">
        <title>OnivRS2 (Oryza nivara Reference Sequence Version 2).</title>
        <authorList>
            <person name="Zhang J."/>
            <person name="Kudrna D."/>
            <person name="Lee S."/>
            <person name="Talag J."/>
            <person name="Rajasekar S."/>
            <person name="Welchert J."/>
            <person name="Hsing Y.-I."/>
            <person name="Wing R.A."/>
        </authorList>
    </citation>
    <scope>NUCLEOTIDE SEQUENCE [LARGE SCALE GENOMIC DNA]</scope>
    <source>
        <strain evidence="4">SL10</strain>
    </source>
</reference>
<accession>A0A0E0HXK7</accession>
<organism evidence="4">
    <name type="scientific">Oryza nivara</name>
    <name type="common">Indian wild rice</name>
    <name type="synonym">Oryza sativa f. spontanea</name>
    <dbReference type="NCBI Taxonomy" id="4536"/>
    <lineage>
        <taxon>Eukaryota</taxon>
        <taxon>Viridiplantae</taxon>
        <taxon>Streptophyta</taxon>
        <taxon>Embryophyta</taxon>
        <taxon>Tracheophyta</taxon>
        <taxon>Spermatophyta</taxon>
        <taxon>Magnoliopsida</taxon>
        <taxon>Liliopsida</taxon>
        <taxon>Poales</taxon>
        <taxon>Poaceae</taxon>
        <taxon>BOP clade</taxon>
        <taxon>Oryzoideae</taxon>
        <taxon>Oryzeae</taxon>
        <taxon>Oryzinae</taxon>
        <taxon>Oryza</taxon>
    </lineage>
</organism>
<dbReference type="Gramene" id="ONIVA07G04400.1">
    <property type="protein sequence ID" value="ONIVA07G04400.1"/>
    <property type="gene ID" value="ONIVA07G04400"/>
</dbReference>
<dbReference type="eggNOG" id="KOG4658">
    <property type="taxonomic scope" value="Eukaryota"/>
</dbReference>